<evidence type="ECO:0000259" key="2">
    <source>
        <dbReference type="Pfam" id="PF03625"/>
    </source>
</evidence>
<dbReference type="PANTHER" id="PTHR38342">
    <property type="entry name" value="SLR5037 PROTEIN"/>
    <property type="match status" value="1"/>
</dbReference>
<feature type="chain" id="PRO_5031067673" evidence="1">
    <location>
        <begin position="22"/>
        <end position="169"/>
    </location>
</feature>
<sequence>MKKAIAAALGVALLAACSGDAPGPRPGDVAVEPQALAPRYVTEPSRFDHDETMRRLYEALDQRDLTVFAVIDHAAGAAQAGLELPEATVVIFGSPAFGTPLMQRDPLMAAELPLRAAVYQDKDGQVSVATTSILAMTRAYPALSEESQRLTRIRGNLDAIVREATGRER</sequence>
<evidence type="ECO:0000256" key="1">
    <source>
        <dbReference type="SAM" id="SignalP"/>
    </source>
</evidence>
<dbReference type="PANTHER" id="PTHR38342:SF2">
    <property type="entry name" value="INNER MEMBRANE OR EXPORTED"/>
    <property type="match status" value="1"/>
</dbReference>
<dbReference type="PROSITE" id="PS51257">
    <property type="entry name" value="PROKAR_LIPOPROTEIN"/>
    <property type="match status" value="1"/>
</dbReference>
<reference evidence="3 4" key="1">
    <citation type="submission" date="2020-05" db="EMBL/GenBank/DDBJ databases">
        <title>Parvularcula mediterraneae sp. nov., isolated from polypropylene straw from shallow seawater of the seashore of Laganas in Zakynthos island, Greece.</title>
        <authorList>
            <person name="Szabo I."/>
            <person name="Al-Omari J."/>
            <person name="Rado J."/>
            <person name="Szerdahelyi G.S."/>
        </authorList>
    </citation>
    <scope>NUCLEOTIDE SEQUENCE [LARGE SCALE GENOMIC DNA]</scope>
    <source>
        <strain evidence="3 4">ZS-1/3</strain>
    </source>
</reference>
<name>A0A7Y3W6E6_9PROT</name>
<dbReference type="CDD" id="cd14797">
    <property type="entry name" value="DUF302"/>
    <property type="match status" value="1"/>
</dbReference>
<dbReference type="AlphaFoldDB" id="A0A7Y3W6E6"/>
<feature type="domain" description="DUF302" evidence="2">
    <location>
        <begin position="71"/>
        <end position="131"/>
    </location>
</feature>
<dbReference type="Proteomes" id="UP000536835">
    <property type="component" value="Unassembled WGS sequence"/>
</dbReference>
<dbReference type="Gene3D" id="3.30.310.70">
    <property type="entry name" value="TT1751-like domain"/>
    <property type="match status" value="1"/>
</dbReference>
<dbReference type="Pfam" id="PF03625">
    <property type="entry name" value="DUF302"/>
    <property type="match status" value="1"/>
</dbReference>
<dbReference type="EMBL" id="JABFCX010000003">
    <property type="protein sequence ID" value="NNU17649.1"/>
    <property type="molecule type" value="Genomic_DNA"/>
</dbReference>
<protein>
    <submittedName>
        <fullName evidence="3">DUF302 domain-containing protein</fullName>
    </submittedName>
</protein>
<keyword evidence="1" id="KW-0732">Signal</keyword>
<dbReference type="SUPFAM" id="SSF103247">
    <property type="entry name" value="TT1751-like"/>
    <property type="match status" value="1"/>
</dbReference>
<feature type="signal peptide" evidence="1">
    <location>
        <begin position="1"/>
        <end position="21"/>
    </location>
</feature>
<evidence type="ECO:0000313" key="3">
    <source>
        <dbReference type="EMBL" id="NNU17649.1"/>
    </source>
</evidence>
<keyword evidence="4" id="KW-1185">Reference proteome</keyword>
<comment type="caution">
    <text evidence="3">The sequence shown here is derived from an EMBL/GenBank/DDBJ whole genome shotgun (WGS) entry which is preliminary data.</text>
</comment>
<accession>A0A7Y3W6E6</accession>
<dbReference type="InterPro" id="IPR035923">
    <property type="entry name" value="TT1751-like_sf"/>
</dbReference>
<dbReference type="RefSeq" id="WP_173201272.1">
    <property type="nucleotide sequence ID" value="NZ_JABFCX010000003.1"/>
</dbReference>
<dbReference type="InterPro" id="IPR005180">
    <property type="entry name" value="DUF302"/>
</dbReference>
<proteinExistence type="predicted"/>
<gene>
    <name evidence="3" type="ORF">HK107_15055</name>
</gene>
<organism evidence="3 4">
    <name type="scientific">Parvularcula mediterranea</name>
    <dbReference type="NCBI Taxonomy" id="2732508"/>
    <lineage>
        <taxon>Bacteria</taxon>
        <taxon>Pseudomonadati</taxon>
        <taxon>Pseudomonadota</taxon>
        <taxon>Alphaproteobacteria</taxon>
        <taxon>Parvularculales</taxon>
        <taxon>Parvularculaceae</taxon>
        <taxon>Parvularcula</taxon>
    </lineage>
</organism>
<evidence type="ECO:0000313" key="4">
    <source>
        <dbReference type="Proteomes" id="UP000536835"/>
    </source>
</evidence>